<evidence type="ECO:0000313" key="1">
    <source>
        <dbReference type="EMBL" id="GEU78176.1"/>
    </source>
</evidence>
<proteinExistence type="predicted"/>
<dbReference type="EMBL" id="BKCJ010007620">
    <property type="protein sequence ID" value="GEU78176.1"/>
    <property type="molecule type" value="Genomic_DNA"/>
</dbReference>
<sequence>MFTQEEQYTDLLEPIPEPQLVPQNDNHVTFVAPSMVQSGGTIETSFSPNEETHAHQETVNRNLVDQVAQGHTQEEGIDFEELFALVARIKAIRHFLNAVSSKLMLFGLTIDAAHLMLLGHKCISAKRTAWNEFSSSMALAVIFLATGREFNLSKYIFDSLVRNVDSPSKFLMRIEKGFLRVDTPLFDGMLVPQQVQDVVEDATEDEDGDHEVLALLFSEAGVIHVN</sequence>
<comment type="caution">
    <text evidence="1">The sequence shown here is derived from an EMBL/GenBank/DDBJ whole genome shotgun (WGS) entry which is preliminary data.</text>
</comment>
<gene>
    <name evidence="1" type="ORF">Tci_050154</name>
</gene>
<dbReference type="AlphaFoldDB" id="A0A6L2MVY5"/>
<protein>
    <submittedName>
        <fullName evidence="1">Uncharacterized protein</fullName>
    </submittedName>
</protein>
<name>A0A6L2MVY5_TANCI</name>
<accession>A0A6L2MVY5</accession>
<organism evidence="1">
    <name type="scientific">Tanacetum cinerariifolium</name>
    <name type="common">Dalmatian daisy</name>
    <name type="synonym">Chrysanthemum cinerariifolium</name>
    <dbReference type="NCBI Taxonomy" id="118510"/>
    <lineage>
        <taxon>Eukaryota</taxon>
        <taxon>Viridiplantae</taxon>
        <taxon>Streptophyta</taxon>
        <taxon>Embryophyta</taxon>
        <taxon>Tracheophyta</taxon>
        <taxon>Spermatophyta</taxon>
        <taxon>Magnoliopsida</taxon>
        <taxon>eudicotyledons</taxon>
        <taxon>Gunneridae</taxon>
        <taxon>Pentapetalae</taxon>
        <taxon>asterids</taxon>
        <taxon>campanulids</taxon>
        <taxon>Asterales</taxon>
        <taxon>Asteraceae</taxon>
        <taxon>Asteroideae</taxon>
        <taxon>Anthemideae</taxon>
        <taxon>Anthemidinae</taxon>
        <taxon>Tanacetum</taxon>
    </lineage>
</organism>
<reference evidence="1" key="1">
    <citation type="journal article" date="2019" name="Sci. Rep.">
        <title>Draft genome of Tanacetum cinerariifolium, the natural source of mosquito coil.</title>
        <authorList>
            <person name="Yamashiro T."/>
            <person name="Shiraishi A."/>
            <person name="Satake H."/>
            <person name="Nakayama K."/>
        </authorList>
    </citation>
    <scope>NUCLEOTIDE SEQUENCE</scope>
</reference>